<keyword evidence="2" id="KW-1185">Reference proteome</keyword>
<gene>
    <name evidence="1" type="ORF">BpHYR1_010215</name>
</gene>
<sequence length="65" mass="7691">MQNMKISKIQVIFPLEEFKKQSASRPNREISKSQIYLSNRSNLYLCPKFRTPVGHKFLILGDRHQ</sequence>
<reference evidence="1 2" key="1">
    <citation type="journal article" date="2018" name="Sci. Rep.">
        <title>Genomic signatures of local adaptation to the degree of environmental predictability in rotifers.</title>
        <authorList>
            <person name="Franch-Gras L."/>
            <person name="Hahn C."/>
            <person name="Garcia-Roger E.M."/>
            <person name="Carmona M.J."/>
            <person name="Serra M."/>
            <person name="Gomez A."/>
        </authorList>
    </citation>
    <scope>NUCLEOTIDE SEQUENCE [LARGE SCALE GENOMIC DNA]</scope>
    <source>
        <strain evidence="1">HYR1</strain>
    </source>
</reference>
<organism evidence="1 2">
    <name type="scientific">Brachionus plicatilis</name>
    <name type="common">Marine rotifer</name>
    <name type="synonym">Brachionus muelleri</name>
    <dbReference type="NCBI Taxonomy" id="10195"/>
    <lineage>
        <taxon>Eukaryota</taxon>
        <taxon>Metazoa</taxon>
        <taxon>Spiralia</taxon>
        <taxon>Gnathifera</taxon>
        <taxon>Rotifera</taxon>
        <taxon>Eurotatoria</taxon>
        <taxon>Monogononta</taxon>
        <taxon>Pseudotrocha</taxon>
        <taxon>Ploima</taxon>
        <taxon>Brachionidae</taxon>
        <taxon>Brachionus</taxon>
    </lineage>
</organism>
<comment type="caution">
    <text evidence="1">The sequence shown here is derived from an EMBL/GenBank/DDBJ whole genome shotgun (WGS) entry which is preliminary data.</text>
</comment>
<evidence type="ECO:0000313" key="2">
    <source>
        <dbReference type="Proteomes" id="UP000276133"/>
    </source>
</evidence>
<evidence type="ECO:0000313" key="1">
    <source>
        <dbReference type="EMBL" id="RNA01744.1"/>
    </source>
</evidence>
<dbReference type="AlphaFoldDB" id="A0A3M7PRY6"/>
<dbReference type="EMBL" id="REGN01009189">
    <property type="protein sequence ID" value="RNA01744.1"/>
    <property type="molecule type" value="Genomic_DNA"/>
</dbReference>
<dbReference type="Proteomes" id="UP000276133">
    <property type="component" value="Unassembled WGS sequence"/>
</dbReference>
<proteinExistence type="predicted"/>
<name>A0A3M7PRY6_BRAPC</name>
<accession>A0A3M7PRY6</accession>
<protein>
    <submittedName>
        <fullName evidence="1">Uncharacterized protein</fullName>
    </submittedName>
</protein>